<dbReference type="Proteomes" id="UP001153076">
    <property type="component" value="Unassembled WGS sequence"/>
</dbReference>
<sequence length="303" mass="34371">MIGAIKWTKYILKHFEHTLRSAGIYGACILLLLSFSCTWQAFCVLWGPLTNTLHHGAREVGISFYDLERIDGLPILGDVYEEFLPRNKDLMDTKKFSPIVLELLRIGAELCRFYKNSHSWKKGHQLALHKSRKGSSSTLNIINIGELAAFLLSHFVLRYHNEVIRPKTFVMASSMAKGQNISLAPTVLGYIYHGLGEVISHPNHPGRAIPYFLIHYVVAQARSIFRNRQSISFRAGAFWEQSPKGQDFVNMKLSDENIKFLLSIRSSVLPMRIGLELLVSLDLAKDFVLGVIIVERLDQTPFT</sequence>
<dbReference type="PANTHER" id="PTHR36607:SF23">
    <property type="entry name" value="AMINOTRANSFERASE-LIKE PLANT MOBILE DOMAIN-CONTAINING PROTEIN"/>
    <property type="match status" value="1"/>
</dbReference>
<feature type="transmembrane region" description="Helical" evidence="1">
    <location>
        <begin position="21"/>
        <end position="42"/>
    </location>
</feature>
<dbReference type="PANTHER" id="PTHR36607">
    <property type="entry name" value="1,2-DIHYDROXY-3-KETO-5-METHYLTHIOPENTENE DIOXYGENASE 4"/>
    <property type="match status" value="1"/>
</dbReference>
<evidence type="ECO:0000256" key="1">
    <source>
        <dbReference type="SAM" id="Phobius"/>
    </source>
</evidence>
<proteinExistence type="predicted"/>
<dbReference type="OrthoDB" id="1194411at2759"/>
<gene>
    <name evidence="2" type="ORF">Cgig2_007618</name>
</gene>
<evidence type="ECO:0000313" key="2">
    <source>
        <dbReference type="EMBL" id="KAJ8428041.1"/>
    </source>
</evidence>
<protein>
    <submittedName>
        <fullName evidence="2">Uncharacterized protein</fullName>
    </submittedName>
</protein>
<reference evidence="2" key="1">
    <citation type="submission" date="2022-04" db="EMBL/GenBank/DDBJ databases">
        <title>Carnegiea gigantea Genome sequencing and assembly v2.</title>
        <authorList>
            <person name="Copetti D."/>
            <person name="Sanderson M.J."/>
            <person name="Burquez A."/>
            <person name="Wojciechowski M.F."/>
        </authorList>
    </citation>
    <scope>NUCLEOTIDE SEQUENCE</scope>
    <source>
        <strain evidence="2">SGP5-SGP5p</strain>
        <tissue evidence="2">Aerial part</tissue>
    </source>
</reference>
<accession>A0A9Q1GZ50</accession>
<dbReference type="EMBL" id="JAKOGI010001061">
    <property type="protein sequence ID" value="KAJ8428041.1"/>
    <property type="molecule type" value="Genomic_DNA"/>
</dbReference>
<comment type="caution">
    <text evidence="2">The sequence shown here is derived from an EMBL/GenBank/DDBJ whole genome shotgun (WGS) entry which is preliminary data.</text>
</comment>
<keyword evidence="1" id="KW-0472">Membrane</keyword>
<keyword evidence="1" id="KW-1133">Transmembrane helix</keyword>
<name>A0A9Q1GZ50_9CARY</name>
<dbReference type="AlphaFoldDB" id="A0A9Q1GZ50"/>
<keyword evidence="3" id="KW-1185">Reference proteome</keyword>
<organism evidence="2 3">
    <name type="scientific">Carnegiea gigantea</name>
    <dbReference type="NCBI Taxonomy" id="171969"/>
    <lineage>
        <taxon>Eukaryota</taxon>
        <taxon>Viridiplantae</taxon>
        <taxon>Streptophyta</taxon>
        <taxon>Embryophyta</taxon>
        <taxon>Tracheophyta</taxon>
        <taxon>Spermatophyta</taxon>
        <taxon>Magnoliopsida</taxon>
        <taxon>eudicotyledons</taxon>
        <taxon>Gunneridae</taxon>
        <taxon>Pentapetalae</taxon>
        <taxon>Caryophyllales</taxon>
        <taxon>Cactineae</taxon>
        <taxon>Cactaceae</taxon>
        <taxon>Cactoideae</taxon>
        <taxon>Echinocereeae</taxon>
        <taxon>Carnegiea</taxon>
    </lineage>
</organism>
<evidence type="ECO:0000313" key="3">
    <source>
        <dbReference type="Proteomes" id="UP001153076"/>
    </source>
</evidence>
<keyword evidence="1" id="KW-0812">Transmembrane</keyword>